<keyword evidence="3" id="KW-1185">Reference proteome</keyword>
<name>A0ABY7UND5_9CORY</name>
<proteinExistence type="predicted"/>
<feature type="region of interest" description="Disordered" evidence="1">
    <location>
        <begin position="151"/>
        <end position="170"/>
    </location>
</feature>
<gene>
    <name evidence="2" type="ORF">CJEDD_11495</name>
</gene>
<feature type="region of interest" description="Disordered" evidence="1">
    <location>
        <begin position="1"/>
        <end position="41"/>
    </location>
</feature>
<evidence type="ECO:0000313" key="3">
    <source>
        <dbReference type="Proteomes" id="UP001218071"/>
    </source>
</evidence>
<protein>
    <submittedName>
        <fullName evidence="2">Uncharacterized protein</fullName>
    </submittedName>
</protein>
<dbReference type="EMBL" id="CP063194">
    <property type="protein sequence ID" value="WCZ39868.1"/>
    <property type="molecule type" value="Genomic_DNA"/>
</dbReference>
<feature type="compositionally biased region" description="Polar residues" evidence="1">
    <location>
        <begin position="155"/>
        <end position="166"/>
    </location>
</feature>
<accession>A0ABY7UND5</accession>
<evidence type="ECO:0000313" key="2">
    <source>
        <dbReference type="EMBL" id="WCZ39868.1"/>
    </source>
</evidence>
<reference evidence="2 3" key="1">
    <citation type="submission" date="2020-10" db="EMBL/GenBank/DDBJ databases">
        <title>Complete genome sequence of Corynebacterium jeddahense DSM 45997, type strain of Corynebacterium jeddahense.</title>
        <authorList>
            <person name="Busche T."/>
            <person name="Kalinowski J."/>
            <person name="Ruckert C."/>
        </authorList>
    </citation>
    <scope>NUCLEOTIDE SEQUENCE [LARGE SCALE GENOMIC DNA]</scope>
    <source>
        <strain evidence="2 3">DSM 45997</strain>
    </source>
</reference>
<feature type="region of interest" description="Disordered" evidence="1">
    <location>
        <begin position="199"/>
        <end position="221"/>
    </location>
</feature>
<evidence type="ECO:0000256" key="1">
    <source>
        <dbReference type="SAM" id="MobiDB-lite"/>
    </source>
</evidence>
<sequence length="221" mass="24149">MALSLSRKGATPATATHRGTGLLFRAETDQNRPPKRTTSQAELDHLHQIRHMRTPRPHIADNAGTYALRNADLPAGRRLSDSTGNALRTPPLHIADNEGTFTLHNADLVRSGRRHTSLIADTAPPHCGVLDCPGLRTFEVPNTANPNDCGLHQSALRTPQTPAHSTTRIRRRARRPNLIADSWRTPRLRIADNAGTYTLRNADSSAGRGGTDSLRTRKPAP</sequence>
<organism evidence="2 3">
    <name type="scientific">Corynebacterium jeddahense</name>
    <dbReference type="NCBI Taxonomy" id="1414719"/>
    <lineage>
        <taxon>Bacteria</taxon>
        <taxon>Bacillati</taxon>
        <taxon>Actinomycetota</taxon>
        <taxon>Actinomycetes</taxon>
        <taxon>Mycobacteriales</taxon>
        <taxon>Corynebacteriaceae</taxon>
        <taxon>Corynebacterium</taxon>
    </lineage>
</organism>
<dbReference type="Proteomes" id="UP001218071">
    <property type="component" value="Chromosome"/>
</dbReference>